<dbReference type="Gene3D" id="1.10.1760.20">
    <property type="match status" value="1"/>
</dbReference>
<comment type="caution">
    <text evidence="1">The sequence shown here is derived from an EMBL/GenBank/DDBJ whole genome shotgun (WGS) entry which is preliminary data.</text>
</comment>
<evidence type="ECO:0000313" key="1">
    <source>
        <dbReference type="EMBL" id="OOL81624.1"/>
    </source>
</evidence>
<protein>
    <submittedName>
        <fullName evidence="1">Energy-coupled thiamine transporter ThiT</fullName>
    </submittedName>
</protein>
<sequence>MRDKKLSMLIEGAIMIAVAEVLSMLPTGFGPYNISIGVIPIILFAFRHGTVKGFLIGFTYGLLKIVLGDIQGVVPLQIAIEYSVPYLSLGLAGLVGDKIRQAAKRGDKAYGYIATGTIIGCFARYIWHYIAGVVYWGHYAPEGQSPYVYSLIVNGGSMVVTTIATIIVLSLLYANSKRLFRLNV</sequence>
<dbReference type="OrthoDB" id="9795813at2"/>
<dbReference type="RefSeq" id="WP_077863046.1">
    <property type="nucleotide sequence ID" value="NZ_CP040409.1"/>
</dbReference>
<dbReference type="Pfam" id="PF09515">
    <property type="entry name" value="Thia_YuaJ"/>
    <property type="match status" value="1"/>
</dbReference>
<gene>
    <name evidence="1" type="ORF">BWX42_07915</name>
</gene>
<dbReference type="GO" id="GO:0015234">
    <property type="term" value="F:thiamine transmembrane transporter activity"/>
    <property type="evidence" value="ECO:0007669"/>
    <property type="project" value="InterPro"/>
</dbReference>
<dbReference type="GO" id="GO:0005886">
    <property type="term" value="C:plasma membrane"/>
    <property type="evidence" value="ECO:0007669"/>
    <property type="project" value="InterPro"/>
</dbReference>
<reference evidence="1 2" key="1">
    <citation type="submission" date="2017-01" db="EMBL/GenBank/DDBJ databases">
        <title>Complete Genome Sequence of Dolosigranulum pigrum isolated from a Patient with interstitial lung disease.</title>
        <authorList>
            <person name="Mukhopadhyay R."/>
            <person name="Joaquin J."/>
            <person name="Hogue R."/>
            <person name="Fitzgerald S."/>
            <person name="Jospin G."/>
            <person name="Eisen J.A."/>
            <person name="Chaturvedi V."/>
        </authorList>
    </citation>
    <scope>NUCLEOTIDE SEQUENCE [LARGE SCALE GENOMIC DNA]</scope>
    <source>
        <strain evidence="1 2">15S00348</strain>
    </source>
</reference>
<accession>A0A1S8KPF1</accession>
<dbReference type="EMBL" id="MUYF01000003">
    <property type="protein sequence ID" value="OOL81624.1"/>
    <property type="molecule type" value="Genomic_DNA"/>
</dbReference>
<proteinExistence type="predicted"/>
<evidence type="ECO:0000313" key="2">
    <source>
        <dbReference type="Proteomes" id="UP000190409"/>
    </source>
</evidence>
<dbReference type="InterPro" id="IPR012651">
    <property type="entry name" value="Thia_Transptr_ThiT"/>
</dbReference>
<dbReference type="NCBIfam" id="TIGR02357">
    <property type="entry name" value="ECF_ThiT_YuaJ"/>
    <property type="match status" value="1"/>
</dbReference>
<organism evidence="1 2">
    <name type="scientific">Dolosigranulum pigrum</name>
    <dbReference type="NCBI Taxonomy" id="29394"/>
    <lineage>
        <taxon>Bacteria</taxon>
        <taxon>Bacillati</taxon>
        <taxon>Bacillota</taxon>
        <taxon>Bacilli</taxon>
        <taxon>Lactobacillales</taxon>
        <taxon>Carnobacteriaceae</taxon>
        <taxon>Dolosigranulum</taxon>
    </lineage>
</organism>
<dbReference type="Proteomes" id="UP000190409">
    <property type="component" value="Unassembled WGS sequence"/>
</dbReference>
<name>A0A1S8KPF1_9LACT</name>
<dbReference type="AlphaFoldDB" id="A0A1S8KPF1"/>